<dbReference type="CDD" id="cd00067">
    <property type="entry name" value="GAL4"/>
    <property type="match status" value="1"/>
</dbReference>
<keyword evidence="2" id="KW-0805">Transcription regulation</keyword>
<feature type="domain" description="Zn(2)-C6 fungal-type" evidence="7">
    <location>
        <begin position="19"/>
        <end position="48"/>
    </location>
</feature>
<evidence type="ECO:0000256" key="6">
    <source>
        <dbReference type="SAM" id="MobiDB-lite"/>
    </source>
</evidence>
<dbReference type="RefSeq" id="XP_070881410.1">
    <property type="nucleotide sequence ID" value="XM_071031677.1"/>
</dbReference>
<dbReference type="Proteomes" id="UP001610432">
    <property type="component" value="Unassembled WGS sequence"/>
</dbReference>
<gene>
    <name evidence="8" type="ORF">BJX67DRAFT_375320</name>
</gene>
<keyword evidence="9" id="KW-1185">Reference proteome</keyword>
<feature type="region of interest" description="Disordered" evidence="6">
    <location>
        <begin position="49"/>
        <end position="85"/>
    </location>
</feature>
<reference evidence="8 9" key="1">
    <citation type="submission" date="2024-07" db="EMBL/GenBank/DDBJ databases">
        <title>Section-level genome sequencing and comparative genomics of Aspergillus sections Usti and Cavernicolus.</title>
        <authorList>
            <consortium name="Lawrence Berkeley National Laboratory"/>
            <person name="Nybo J.L."/>
            <person name="Vesth T.C."/>
            <person name="Theobald S."/>
            <person name="Frisvad J.C."/>
            <person name="Larsen T.O."/>
            <person name="Kjaerboelling I."/>
            <person name="Rothschild-Mancinelli K."/>
            <person name="Lyhne E.K."/>
            <person name="Kogle M.E."/>
            <person name="Barry K."/>
            <person name="Clum A."/>
            <person name="Na H."/>
            <person name="Ledsgaard L."/>
            <person name="Lin J."/>
            <person name="Lipzen A."/>
            <person name="Kuo A."/>
            <person name="Riley R."/>
            <person name="Mondo S."/>
            <person name="Labutti K."/>
            <person name="Haridas S."/>
            <person name="Pangalinan J."/>
            <person name="Salamov A.A."/>
            <person name="Simmons B.A."/>
            <person name="Magnuson J.K."/>
            <person name="Chen J."/>
            <person name="Drula E."/>
            <person name="Henrissat B."/>
            <person name="Wiebenga A."/>
            <person name="Lubbers R.J."/>
            <person name="Gomes A.C."/>
            <person name="Macurrencykelacurrency M.R."/>
            <person name="Stajich J."/>
            <person name="Grigoriev I.V."/>
            <person name="Mortensen U.H."/>
            <person name="De Vries R.P."/>
            <person name="Baker S.E."/>
            <person name="Andersen M.R."/>
        </authorList>
    </citation>
    <scope>NUCLEOTIDE SEQUENCE [LARGE SCALE GENOMIC DNA]</scope>
    <source>
        <strain evidence="8 9">CBS 449.75</strain>
    </source>
</reference>
<keyword evidence="3" id="KW-0238">DNA-binding</keyword>
<dbReference type="PANTHER" id="PTHR31001">
    <property type="entry name" value="UNCHARACTERIZED TRANSCRIPTIONAL REGULATORY PROTEIN"/>
    <property type="match status" value="1"/>
</dbReference>
<evidence type="ECO:0000256" key="5">
    <source>
        <dbReference type="ARBA" id="ARBA00023242"/>
    </source>
</evidence>
<dbReference type="InterPro" id="IPR001138">
    <property type="entry name" value="Zn2Cys6_DnaBD"/>
</dbReference>
<feature type="region of interest" description="Disordered" evidence="6">
    <location>
        <begin position="581"/>
        <end position="639"/>
    </location>
</feature>
<evidence type="ECO:0000256" key="3">
    <source>
        <dbReference type="ARBA" id="ARBA00023125"/>
    </source>
</evidence>
<evidence type="ECO:0000256" key="1">
    <source>
        <dbReference type="ARBA" id="ARBA00004123"/>
    </source>
</evidence>
<feature type="compositionally biased region" description="Polar residues" evidence="6">
    <location>
        <begin position="53"/>
        <end position="77"/>
    </location>
</feature>
<dbReference type="Gene3D" id="4.10.240.10">
    <property type="entry name" value="Zn(2)-C6 fungal-type DNA-binding domain"/>
    <property type="match status" value="1"/>
</dbReference>
<evidence type="ECO:0000313" key="8">
    <source>
        <dbReference type="EMBL" id="KAL2862431.1"/>
    </source>
</evidence>
<name>A0ABR4LD16_9EURO</name>
<feature type="compositionally biased region" description="Low complexity" evidence="6">
    <location>
        <begin position="594"/>
        <end position="607"/>
    </location>
</feature>
<protein>
    <recommendedName>
        <fullName evidence="7">Zn(2)-C6 fungal-type domain-containing protein</fullName>
    </recommendedName>
</protein>
<dbReference type="PROSITE" id="PS00463">
    <property type="entry name" value="ZN2_CY6_FUNGAL_1"/>
    <property type="match status" value="1"/>
</dbReference>
<dbReference type="CDD" id="cd12148">
    <property type="entry name" value="fungal_TF_MHR"/>
    <property type="match status" value="1"/>
</dbReference>
<evidence type="ECO:0000256" key="4">
    <source>
        <dbReference type="ARBA" id="ARBA00023163"/>
    </source>
</evidence>
<dbReference type="SMART" id="SM00066">
    <property type="entry name" value="GAL4"/>
    <property type="match status" value="1"/>
</dbReference>
<feature type="region of interest" description="Disordered" evidence="6">
    <location>
        <begin position="1"/>
        <end position="20"/>
    </location>
</feature>
<dbReference type="GeneID" id="98146749"/>
<dbReference type="EMBL" id="JBFXLQ010000068">
    <property type="protein sequence ID" value="KAL2862431.1"/>
    <property type="molecule type" value="Genomic_DNA"/>
</dbReference>
<dbReference type="InterPro" id="IPR050613">
    <property type="entry name" value="Sec_Metabolite_Reg"/>
</dbReference>
<keyword evidence="5" id="KW-0539">Nucleus</keyword>
<proteinExistence type="predicted"/>
<dbReference type="InterPro" id="IPR036864">
    <property type="entry name" value="Zn2-C6_fun-type_DNA-bd_sf"/>
</dbReference>
<comment type="subcellular location">
    <subcellularLocation>
        <location evidence="1">Nucleus</location>
    </subcellularLocation>
</comment>
<dbReference type="PANTHER" id="PTHR31001:SF90">
    <property type="entry name" value="CENTROMERE DNA-BINDING PROTEIN COMPLEX CBF3 SUBUNIT B"/>
    <property type="match status" value="1"/>
</dbReference>
<evidence type="ECO:0000256" key="2">
    <source>
        <dbReference type="ARBA" id="ARBA00023015"/>
    </source>
</evidence>
<keyword evidence="4" id="KW-0804">Transcription</keyword>
<dbReference type="SUPFAM" id="SSF57701">
    <property type="entry name" value="Zn2/Cys6 DNA-binding domain"/>
    <property type="match status" value="1"/>
</dbReference>
<evidence type="ECO:0000259" key="7">
    <source>
        <dbReference type="PROSITE" id="PS50048"/>
    </source>
</evidence>
<dbReference type="Pfam" id="PF00172">
    <property type="entry name" value="Zn_clus"/>
    <property type="match status" value="1"/>
</dbReference>
<evidence type="ECO:0000313" key="9">
    <source>
        <dbReference type="Proteomes" id="UP001610432"/>
    </source>
</evidence>
<sequence>MKRTVPMGMTDQWGRPPPSCQACRQKKRRCDRARPCSNCTQRNIPCEYDGKSQFGSPPTHASNSLYHGNADQTLATPQSPPGGPKISRLKRLEQAVFTDPSKGTPQSEVDAEPPLALRFTRFNAHSQFSAHERARNGLSLATHLPPISEARALLSHFVGRMQPTIGVLHIPSTRNLLEQTYLNVLDDTAPDPTTLLLLFSIFAGSALVFSPQLLQQLAATPDQADAAFKSYMQISQSVMEDSQQVPPSTTALAAMTILTHLVSNENGCPVEAHLIRMRCYWMARSMQIHCLDAPQNRKRRQLEGCNMIEAEVQRRIWWNMVATDWLSAFAGGNQEGTYVFQPKHMCVDLPSNVDDEYITSEGISNVQPLSEPTSMTGFIYRVKFAEICREVADAMPPVLAEVQEPDYSVILALDARFRSCLDELPVFYKLDPESIKQTEGLCAERHYITWQRTTSHLSFHTRLCRLHRPYHIPGIADPKYAYSREVCVRSAQAVLDLRRSMDISPSQVGLRPSRFWIVVHHVFIAALTLATDVSFNPHAPDAEARKVKVLAAYQTLERSMEESCSFKELIQKNLRLITSTLETRPPAVPTPTGSSSAATNISSHSNIYENTSGGLPADSIVTGAGGNDPSQEPGPWDPNWDQLWSEFLAVAPELDLSQWDVLFDGANTMPP</sequence>
<accession>A0ABR4LD16</accession>
<comment type="caution">
    <text evidence="8">The sequence shown here is derived from an EMBL/GenBank/DDBJ whole genome shotgun (WGS) entry which is preliminary data.</text>
</comment>
<dbReference type="PROSITE" id="PS50048">
    <property type="entry name" value="ZN2_CY6_FUNGAL_2"/>
    <property type="match status" value="1"/>
</dbReference>
<organism evidence="8 9">
    <name type="scientific">Aspergillus lucknowensis</name>
    <dbReference type="NCBI Taxonomy" id="176173"/>
    <lineage>
        <taxon>Eukaryota</taxon>
        <taxon>Fungi</taxon>
        <taxon>Dikarya</taxon>
        <taxon>Ascomycota</taxon>
        <taxon>Pezizomycotina</taxon>
        <taxon>Eurotiomycetes</taxon>
        <taxon>Eurotiomycetidae</taxon>
        <taxon>Eurotiales</taxon>
        <taxon>Aspergillaceae</taxon>
        <taxon>Aspergillus</taxon>
        <taxon>Aspergillus subgen. Nidulantes</taxon>
    </lineage>
</organism>